<evidence type="ECO:0000256" key="13">
    <source>
        <dbReference type="ARBA" id="ARBA00030360"/>
    </source>
</evidence>
<comment type="similarity">
    <text evidence="3">Belongs to the complex I NDUFA7 subunit family.</text>
</comment>
<accession>A0A182JF15</accession>
<dbReference type="VEuPathDB" id="VectorBase:AATE016869"/>
<proteinExistence type="inferred from homology"/>
<organism evidence="15">
    <name type="scientific">Anopheles atroparvus</name>
    <name type="common">European mosquito</name>
    <dbReference type="NCBI Taxonomy" id="41427"/>
    <lineage>
        <taxon>Eukaryota</taxon>
        <taxon>Metazoa</taxon>
        <taxon>Ecdysozoa</taxon>
        <taxon>Arthropoda</taxon>
        <taxon>Hexapoda</taxon>
        <taxon>Insecta</taxon>
        <taxon>Pterygota</taxon>
        <taxon>Neoptera</taxon>
        <taxon>Endopterygota</taxon>
        <taxon>Diptera</taxon>
        <taxon>Nematocera</taxon>
        <taxon>Culicoidea</taxon>
        <taxon>Culicidae</taxon>
        <taxon>Anophelinae</taxon>
        <taxon>Anopheles</taxon>
    </lineage>
</organism>
<evidence type="ECO:0000256" key="6">
    <source>
        <dbReference type="ARBA" id="ARBA00022448"/>
    </source>
</evidence>
<protein>
    <recommendedName>
        <fullName evidence="5">NADH dehydrogenase [ubiquinone] 1 alpha subcomplex subunit 7</fullName>
    </recommendedName>
    <alternativeName>
        <fullName evidence="14">Complex I-B14.5a</fullName>
    </alternativeName>
    <alternativeName>
        <fullName evidence="13">NADH-ubiquinone oxidoreductase subunit B14.5a</fullName>
    </alternativeName>
</protein>
<dbReference type="EnsemblMetazoa" id="AATE016869-RA">
    <property type="protein sequence ID" value="AATE016869-PA.1"/>
    <property type="gene ID" value="AATE016869"/>
</dbReference>
<evidence type="ECO:0000256" key="10">
    <source>
        <dbReference type="ARBA" id="ARBA00022990"/>
    </source>
</evidence>
<keyword evidence="11" id="KW-0496">Mitochondrion</keyword>
<dbReference type="Pfam" id="PF07347">
    <property type="entry name" value="CI-B14_5a"/>
    <property type="match status" value="1"/>
</dbReference>
<evidence type="ECO:0000256" key="11">
    <source>
        <dbReference type="ARBA" id="ARBA00023128"/>
    </source>
</evidence>
<keyword evidence="10" id="KW-0007">Acetylation</keyword>
<dbReference type="PANTHER" id="PTHR12485">
    <property type="entry name" value="NADH-UBIQUINONE OXIDOREDUCTASE SUBUNIT B"/>
    <property type="match status" value="1"/>
</dbReference>
<comment type="subunit">
    <text evidence="4">Complex I is composed of 45 different subunits.</text>
</comment>
<evidence type="ECO:0000256" key="12">
    <source>
        <dbReference type="ARBA" id="ARBA00023136"/>
    </source>
</evidence>
<evidence type="ECO:0000256" key="5">
    <source>
        <dbReference type="ARBA" id="ARBA00016383"/>
    </source>
</evidence>
<keyword evidence="12" id="KW-0472">Membrane</keyword>
<evidence type="ECO:0000256" key="1">
    <source>
        <dbReference type="ARBA" id="ARBA00003195"/>
    </source>
</evidence>
<dbReference type="GO" id="GO:0006120">
    <property type="term" value="P:mitochondrial electron transport, NADH to ubiquinone"/>
    <property type="evidence" value="ECO:0007669"/>
    <property type="project" value="TreeGrafter"/>
</dbReference>
<sequence length="108" mass="12109">LENRDSCAIWCILRSAKSTSVSRLKMSKIVRRDISPMLQALRNFLLGRKHNNALRFEDGIAARTQPPPNLPDGPAHKLSANHYVLRDARREVAPPLDLSSQKLLAEKG</sequence>
<comment type="function">
    <text evidence="1">Accessory subunit of the mitochondrial membrane respiratory chain NADH dehydrogenase (Complex I), that is believed not to be involved in catalysis. Complex I functions in the transfer of electrons from NADH to the respiratory chain. The immediate electron acceptor for the enzyme is believed to be ubiquinone.</text>
</comment>
<name>A0A182JF15_ANOAO</name>
<keyword evidence="7" id="KW-0679">Respiratory chain</keyword>
<dbReference type="InterPro" id="IPR009947">
    <property type="entry name" value="NDUA7"/>
</dbReference>
<evidence type="ECO:0000256" key="2">
    <source>
        <dbReference type="ARBA" id="ARBA00004443"/>
    </source>
</evidence>
<evidence type="ECO:0000256" key="7">
    <source>
        <dbReference type="ARBA" id="ARBA00022660"/>
    </source>
</evidence>
<evidence type="ECO:0000256" key="3">
    <source>
        <dbReference type="ARBA" id="ARBA00005482"/>
    </source>
</evidence>
<keyword evidence="8" id="KW-0999">Mitochondrion inner membrane</keyword>
<dbReference type="GO" id="GO:0005743">
    <property type="term" value="C:mitochondrial inner membrane"/>
    <property type="evidence" value="ECO:0007669"/>
    <property type="project" value="UniProtKB-SubCell"/>
</dbReference>
<evidence type="ECO:0000313" key="15">
    <source>
        <dbReference type="EnsemblMetazoa" id="AATE016869-PA.1"/>
    </source>
</evidence>
<dbReference type="STRING" id="41427.A0A182JF15"/>
<evidence type="ECO:0000256" key="8">
    <source>
        <dbReference type="ARBA" id="ARBA00022792"/>
    </source>
</evidence>
<dbReference type="PANTHER" id="PTHR12485:SF1">
    <property type="entry name" value="NADH DEHYDROGENASE [UBIQUINONE] 1 ALPHA SUBCOMPLEX SUBUNIT 7"/>
    <property type="match status" value="1"/>
</dbReference>
<comment type="subcellular location">
    <subcellularLocation>
        <location evidence="2">Mitochondrion inner membrane</location>
        <topology evidence="2">Peripheral membrane protein</topology>
        <orientation evidence="2">Matrix side</orientation>
    </subcellularLocation>
</comment>
<evidence type="ECO:0000256" key="14">
    <source>
        <dbReference type="ARBA" id="ARBA00033401"/>
    </source>
</evidence>
<evidence type="ECO:0000256" key="4">
    <source>
        <dbReference type="ARBA" id="ARBA00011533"/>
    </source>
</evidence>
<reference evidence="15" key="1">
    <citation type="submission" date="2022-08" db="UniProtKB">
        <authorList>
            <consortium name="EnsemblMetazoa"/>
        </authorList>
    </citation>
    <scope>IDENTIFICATION</scope>
    <source>
        <strain evidence="15">EBRO</strain>
    </source>
</reference>
<keyword evidence="6" id="KW-0813">Transport</keyword>
<dbReference type="AlphaFoldDB" id="A0A182JF15"/>
<evidence type="ECO:0000256" key="9">
    <source>
        <dbReference type="ARBA" id="ARBA00022982"/>
    </source>
</evidence>
<keyword evidence="9" id="KW-0249">Electron transport</keyword>